<protein>
    <submittedName>
        <fullName evidence="1">5913_t:CDS:1</fullName>
    </submittedName>
</protein>
<feature type="non-terminal residue" evidence="1">
    <location>
        <position position="119"/>
    </location>
</feature>
<accession>A0ACA9KJ23</accession>
<organism evidence="1 2">
    <name type="scientific">Scutellospora calospora</name>
    <dbReference type="NCBI Taxonomy" id="85575"/>
    <lineage>
        <taxon>Eukaryota</taxon>
        <taxon>Fungi</taxon>
        <taxon>Fungi incertae sedis</taxon>
        <taxon>Mucoromycota</taxon>
        <taxon>Glomeromycotina</taxon>
        <taxon>Glomeromycetes</taxon>
        <taxon>Diversisporales</taxon>
        <taxon>Gigasporaceae</taxon>
        <taxon>Scutellospora</taxon>
    </lineage>
</organism>
<name>A0ACA9KJ23_9GLOM</name>
<dbReference type="Proteomes" id="UP000789860">
    <property type="component" value="Unassembled WGS sequence"/>
</dbReference>
<proteinExistence type="predicted"/>
<evidence type="ECO:0000313" key="2">
    <source>
        <dbReference type="Proteomes" id="UP000789860"/>
    </source>
</evidence>
<sequence>MNRPSAKEIYKELDSWSHIINKSWDNIIDDLNWNNKKSEIKRAFQAANSTVPKSFTTLQGNFRDTFQFVNTFEEDIYDYENLVKINYILRAYKKFCKAEGEKNMSLLFKAFITTVIVSV</sequence>
<reference evidence="1" key="1">
    <citation type="submission" date="2021-06" db="EMBL/GenBank/DDBJ databases">
        <authorList>
            <person name="Kallberg Y."/>
            <person name="Tangrot J."/>
            <person name="Rosling A."/>
        </authorList>
    </citation>
    <scope>NUCLEOTIDE SEQUENCE</scope>
    <source>
        <strain evidence="1">AU212A</strain>
    </source>
</reference>
<dbReference type="EMBL" id="CAJVPM010001908">
    <property type="protein sequence ID" value="CAG8476365.1"/>
    <property type="molecule type" value="Genomic_DNA"/>
</dbReference>
<evidence type="ECO:0000313" key="1">
    <source>
        <dbReference type="EMBL" id="CAG8476365.1"/>
    </source>
</evidence>
<keyword evidence="2" id="KW-1185">Reference proteome</keyword>
<comment type="caution">
    <text evidence="1">The sequence shown here is derived from an EMBL/GenBank/DDBJ whole genome shotgun (WGS) entry which is preliminary data.</text>
</comment>
<gene>
    <name evidence="1" type="ORF">SCALOS_LOCUS2241</name>
</gene>